<dbReference type="PATRIC" id="fig|472175.3.peg.2328"/>
<dbReference type="RefSeq" id="WP_036483093.1">
    <property type="nucleotide sequence ID" value="NZ_JMQM01000001.1"/>
</dbReference>
<dbReference type="InterPro" id="IPR022496">
    <property type="entry name" value="T6A_TsaB"/>
</dbReference>
<proteinExistence type="predicted"/>
<dbReference type="Gene3D" id="3.30.420.40">
    <property type="match status" value="1"/>
</dbReference>
<dbReference type="GO" id="GO:0005829">
    <property type="term" value="C:cytosol"/>
    <property type="evidence" value="ECO:0007669"/>
    <property type="project" value="TreeGrafter"/>
</dbReference>
<accession>A0A084UEA5</accession>
<dbReference type="STRING" id="472175.EL18_02339"/>
<organism evidence="2 3">
    <name type="scientific">Nitratireductor basaltis</name>
    <dbReference type="NCBI Taxonomy" id="472175"/>
    <lineage>
        <taxon>Bacteria</taxon>
        <taxon>Pseudomonadati</taxon>
        <taxon>Pseudomonadota</taxon>
        <taxon>Alphaproteobacteria</taxon>
        <taxon>Hyphomicrobiales</taxon>
        <taxon>Phyllobacteriaceae</taxon>
        <taxon>Nitratireductor</taxon>
    </lineage>
</organism>
<keyword evidence="3" id="KW-1185">Reference proteome</keyword>
<feature type="domain" description="Gcp-like" evidence="1">
    <location>
        <begin position="35"/>
        <end position="124"/>
    </location>
</feature>
<dbReference type="AlphaFoldDB" id="A0A084UEA5"/>
<dbReference type="PANTHER" id="PTHR11735:SF11">
    <property type="entry name" value="TRNA THREONYLCARBAMOYLADENOSINE BIOSYNTHESIS PROTEIN TSAB"/>
    <property type="match status" value="1"/>
</dbReference>
<protein>
    <submittedName>
        <fullName evidence="2">Peptidase M22, glycoprotease</fullName>
    </submittedName>
</protein>
<keyword evidence="2" id="KW-0378">Hydrolase</keyword>
<reference evidence="2 3" key="1">
    <citation type="submission" date="2014-05" db="EMBL/GenBank/DDBJ databases">
        <title>Draft Genome Sequence of Nitratireductor basaltis Strain UMTGB225, A Marine Bacterium Isolated from Green Barrel Tunicate.</title>
        <authorList>
            <person name="Gan H.Y."/>
        </authorList>
    </citation>
    <scope>NUCLEOTIDE SEQUENCE [LARGE SCALE GENOMIC DNA]</scope>
    <source>
        <strain evidence="2 3">UMTGB225</strain>
    </source>
</reference>
<dbReference type="Pfam" id="PF00814">
    <property type="entry name" value="TsaD"/>
    <property type="match status" value="1"/>
</dbReference>
<dbReference type="OrthoDB" id="9809995at2"/>
<evidence type="ECO:0000313" key="2">
    <source>
        <dbReference type="EMBL" id="KFB11291.1"/>
    </source>
</evidence>
<dbReference type="InterPro" id="IPR043129">
    <property type="entry name" value="ATPase_NBD"/>
</dbReference>
<dbReference type="Proteomes" id="UP000053675">
    <property type="component" value="Unassembled WGS sequence"/>
</dbReference>
<dbReference type="SUPFAM" id="SSF53067">
    <property type="entry name" value="Actin-like ATPase domain"/>
    <property type="match status" value="1"/>
</dbReference>
<dbReference type="GO" id="GO:0008233">
    <property type="term" value="F:peptidase activity"/>
    <property type="evidence" value="ECO:0007669"/>
    <property type="project" value="UniProtKB-KW"/>
</dbReference>
<comment type="caution">
    <text evidence="2">The sequence shown here is derived from an EMBL/GenBank/DDBJ whole genome shotgun (WGS) entry which is preliminary data.</text>
</comment>
<dbReference type="NCBIfam" id="TIGR03725">
    <property type="entry name" value="T6A_YeaZ"/>
    <property type="match status" value="1"/>
</dbReference>
<dbReference type="GO" id="GO:0006508">
    <property type="term" value="P:proteolysis"/>
    <property type="evidence" value="ECO:0007669"/>
    <property type="project" value="UniProtKB-KW"/>
</dbReference>
<dbReference type="PANTHER" id="PTHR11735">
    <property type="entry name" value="TRNA N6-ADENOSINE THREONYLCARBAMOYLTRANSFERASE"/>
    <property type="match status" value="1"/>
</dbReference>
<dbReference type="InterPro" id="IPR000905">
    <property type="entry name" value="Gcp-like_dom"/>
</dbReference>
<keyword evidence="2" id="KW-0645">Protease</keyword>
<evidence type="ECO:0000313" key="3">
    <source>
        <dbReference type="Proteomes" id="UP000053675"/>
    </source>
</evidence>
<name>A0A084UEA5_9HYPH</name>
<dbReference type="GO" id="GO:0002949">
    <property type="term" value="P:tRNA threonylcarbamoyladenosine modification"/>
    <property type="evidence" value="ECO:0007669"/>
    <property type="project" value="InterPro"/>
</dbReference>
<sequence length="223" mass="23523">MNILAIDTAANLCAACVYDRAAGEVKSRVVLDIGKGHAEHVMDVVERALQESGLSYPQIKAVAVNSGPGSFTGVRVGISAARGIGLAHDRQTCGVNALDALAFEAREKYPGRSILVATGNRDESLACLGVDGTSEFPFVNYELLSADEAREKLERDTILVGDGGCRIARALGRDCDFDSATADITSFARLAAKAQGTIPAVPLYLRDPDAKPQSEFALAIRGI</sequence>
<gene>
    <name evidence="2" type="ORF">EL18_02339</name>
</gene>
<dbReference type="EMBL" id="JMQM01000001">
    <property type="protein sequence ID" value="KFB11291.1"/>
    <property type="molecule type" value="Genomic_DNA"/>
</dbReference>
<dbReference type="eggNOG" id="COG1214">
    <property type="taxonomic scope" value="Bacteria"/>
</dbReference>
<evidence type="ECO:0000259" key="1">
    <source>
        <dbReference type="Pfam" id="PF00814"/>
    </source>
</evidence>